<name>A0AAD7HKU8_9AGAR</name>
<feature type="compositionally biased region" description="Polar residues" evidence="1">
    <location>
        <begin position="607"/>
        <end position="616"/>
    </location>
</feature>
<sequence length="616" mass="69865">MQRAHPGFRDATANIHVQRARMPTRANIAPKPLIAGTRMADTRIQKFSSIIHGPNHSSMLVVAPNPGRSPRGMDHNSERYLLLCHRIWSRFQRRTKAGDSPGRHLGRCPRGVIHPIFIPVAHLVGYLVADMSNSERWAHLRGQTAKETEQRLEILNLLEEPDTLDPLTSVQVFQTLALYWVRKRNFRAFQDSLGTASDVSMALYATENVNESLRRVGLRQELIQEGRSALGNIIFIQRIISPTLVPPVQSARRRTMLVPFHRLLETHQYDRFNWNYARAQAALLFEEAQRVVTEWNDCEAGTVVGTEWNERSRRLASEIQAHLRILDTALCTINTANKPHVRIIKTCGIVSLAALAGLHAVLAPFDAVARQKHSSIVDAIASITRTLSPSDYENCDCLEVCWEIASREISEQLPTEKWLRYRENVDLSCLAPPQMTFDWTDSPLFEELVETGLPRNELQEVVGRRASHARVVPGYPPRPKSRINLFSSKREGGEEECMLIQSDREGENIDSAHSSEVDDDHGVNTLLVVHIVDLMSIIQPPPPYDENVGTADIERNESDRRHFFDGSEPGVVSHADWRKYYCGNSARGEKYREHLRKEASGKPERFSSWSRASESR</sequence>
<dbReference type="EMBL" id="JARKIB010000214">
    <property type="protein sequence ID" value="KAJ7723052.1"/>
    <property type="molecule type" value="Genomic_DNA"/>
</dbReference>
<feature type="compositionally biased region" description="Basic and acidic residues" evidence="1">
    <location>
        <begin position="593"/>
        <end position="605"/>
    </location>
</feature>
<dbReference type="Proteomes" id="UP001215598">
    <property type="component" value="Unassembled WGS sequence"/>
</dbReference>
<evidence type="ECO:0000313" key="2">
    <source>
        <dbReference type="EMBL" id="KAJ7723052.1"/>
    </source>
</evidence>
<evidence type="ECO:0000256" key="1">
    <source>
        <dbReference type="SAM" id="MobiDB-lite"/>
    </source>
</evidence>
<feature type="region of interest" description="Disordered" evidence="1">
    <location>
        <begin position="593"/>
        <end position="616"/>
    </location>
</feature>
<accession>A0AAD7HKU8</accession>
<protein>
    <submittedName>
        <fullName evidence="2">Uncharacterized protein</fullName>
    </submittedName>
</protein>
<comment type="caution">
    <text evidence="2">The sequence shown here is derived from an EMBL/GenBank/DDBJ whole genome shotgun (WGS) entry which is preliminary data.</text>
</comment>
<organism evidence="2 3">
    <name type="scientific">Mycena metata</name>
    <dbReference type="NCBI Taxonomy" id="1033252"/>
    <lineage>
        <taxon>Eukaryota</taxon>
        <taxon>Fungi</taxon>
        <taxon>Dikarya</taxon>
        <taxon>Basidiomycota</taxon>
        <taxon>Agaricomycotina</taxon>
        <taxon>Agaricomycetes</taxon>
        <taxon>Agaricomycetidae</taxon>
        <taxon>Agaricales</taxon>
        <taxon>Marasmiineae</taxon>
        <taxon>Mycenaceae</taxon>
        <taxon>Mycena</taxon>
    </lineage>
</organism>
<dbReference type="AlphaFoldDB" id="A0AAD7HKU8"/>
<proteinExistence type="predicted"/>
<evidence type="ECO:0000313" key="3">
    <source>
        <dbReference type="Proteomes" id="UP001215598"/>
    </source>
</evidence>
<reference evidence="2" key="1">
    <citation type="submission" date="2023-03" db="EMBL/GenBank/DDBJ databases">
        <title>Massive genome expansion in bonnet fungi (Mycena s.s.) driven by repeated elements and novel gene families across ecological guilds.</title>
        <authorList>
            <consortium name="Lawrence Berkeley National Laboratory"/>
            <person name="Harder C.B."/>
            <person name="Miyauchi S."/>
            <person name="Viragh M."/>
            <person name="Kuo A."/>
            <person name="Thoen E."/>
            <person name="Andreopoulos B."/>
            <person name="Lu D."/>
            <person name="Skrede I."/>
            <person name="Drula E."/>
            <person name="Henrissat B."/>
            <person name="Morin E."/>
            <person name="Kohler A."/>
            <person name="Barry K."/>
            <person name="LaButti K."/>
            <person name="Morin E."/>
            <person name="Salamov A."/>
            <person name="Lipzen A."/>
            <person name="Mereny Z."/>
            <person name="Hegedus B."/>
            <person name="Baldrian P."/>
            <person name="Stursova M."/>
            <person name="Weitz H."/>
            <person name="Taylor A."/>
            <person name="Grigoriev I.V."/>
            <person name="Nagy L.G."/>
            <person name="Martin F."/>
            <person name="Kauserud H."/>
        </authorList>
    </citation>
    <scope>NUCLEOTIDE SEQUENCE</scope>
    <source>
        <strain evidence="2">CBHHK182m</strain>
    </source>
</reference>
<gene>
    <name evidence="2" type="ORF">B0H16DRAFT_1788153</name>
</gene>
<keyword evidence="3" id="KW-1185">Reference proteome</keyword>